<comment type="caution">
    <text evidence="6">The sequence shown here is derived from an EMBL/GenBank/DDBJ whole genome shotgun (WGS) entry which is preliminary data.</text>
</comment>
<dbReference type="STRING" id="71717.A0A4Y7STD3"/>
<organism evidence="6 7">
    <name type="scientific">Coprinellus micaceus</name>
    <name type="common">Glistening ink-cap mushroom</name>
    <name type="synonym">Coprinus micaceus</name>
    <dbReference type="NCBI Taxonomy" id="71717"/>
    <lineage>
        <taxon>Eukaryota</taxon>
        <taxon>Fungi</taxon>
        <taxon>Dikarya</taxon>
        <taxon>Basidiomycota</taxon>
        <taxon>Agaricomycotina</taxon>
        <taxon>Agaricomycetes</taxon>
        <taxon>Agaricomycetidae</taxon>
        <taxon>Agaricales</taxon>
        <taxon>Agaricineae</taxon>
        <taxon>Psathyrellaceae</taxon>
        <taxon>Coprinellus</taxon>
    </lineage>
</organism>
<evidence type="ECO:0000313" key="7">
    <source>
        <dbReference type="Proteomes" id="UP000298030"/>
    </source>
</evidence>
<dbReference type="Gene3D" id="3.60.40.10">
    <property type="entry name" value="PPM-type phosphatase domain"/>
    <property type="match status" value="1"/>
</dbReference>
<dbReference type="InterPro" id="IPR000222">
    <property type="entry name" value="PP2C_BS"/>
</dbReference>
<feature type="domain" description="PPM-type phosphatase" evidence="5">
    <location>
        <begin position="23"/>
        <end position="335"/>
    </location>
</feature>
<keyword evidence="2 4" id="KW-0378">Hydrolase</keyword>
<evidence type="ECO:0000259" key="5">
    <source>
        <dbReference type="PROSITE" id="PS51746"/>
    </source>
</evidence>
<accession>A0A4Y7STD3</accession>
<dbReference type="Proteomes" id="UP000298030">
    <property type="component" value="Unassembled WGS sequence"/>
</dbReference>
<sequence>MATAQTTSGLIEDSRHLLGSKWVIDVVRYQPTERPIEDRWSYAYDKISSRLIVGVYDGHGGSSCAEHISKVLPQALLGRPPAQHATVFEEIDSRLMKKFTDDHSLLRPKSSNWMTHAKVAKSGCMALVCDFDLKSMTATISNAGDCRLAIVRKDKVASGGPEYTVVYETTDLNARAVAERERVAKEHPGEDMVLVSGRLFGRLMSTRGFGDVYYKLPCSGPLGKFTHKRYINALSAAEDPGKVPMNEQYESFFYGYRTPPYITPRPEPSTASVNAGDIVILASDGLWDRLTTQDATSAVWSGLRAEIPNLAGSLLQSAMDRHPPGDDTTIVVLRCVTEEDEGVFSANATGGKWYSRKMTPTLLSHNPESKVIA</sequence>
<dbReference type="AlphaFoldDB" id="A0A4Y7STD3"/>
<dbReference type="InterPro" id="IPR015655">
    <property type="entry name" value="PP2C"/>
</dbReference>
<keyword evidence="7" id="KW-1185">Reference proteome</keyword>
<dbReference type="PANTHER" id="PTHR13832">
    <property type="entry name" value="PROTEIN PHOSPHATASE 2C"/>
    <property type="match status" value="1"/>
</dbReference>
<comment type="similarity">
    <text evidence="4">Belongs to the PP2C family.</text>
</comment>
<keyword evidence="1" id="KW-0479">Metal-binding</keyword>
<dbReference type="SMART" id="SM00331">
    <property type="entry name" value="PP2C_SIG"/>
    <property type="match status" value="1"/>
</dbReference>
<dbReference type="GO" id="GO:0046872">
    <property type="term" value="F:metal ion binding"/>
    <property type="evidence" value="ECO:0007669"/>
    <property type="project" value="UniProtKB-KW"/>
</dbReference>
<proteinExistence type="inferred from homology"/>
<evidence type="ECO:0000256" key="1">
    <source>
        <dbReference type="ARBA" id="ARBA00022723"/>
    </source>
</evidence>
<protein>
    <submittedName>
        <fullName evidence="6">Protein serine/threonine phosphatase 2C</fullName>
    </submittedName>
</protein>
<gene>
    <name evidence="6" type="ORF">FA13DRAFT_1186061</name>
</gene>
<dbReference type="OrthoDB" id="420076at2759"/>
<dbReference type="CDD" id="cd00143">
    <property type="entry name" value="PP2Cc"/>
    <property type="match status" value="1"/>
</dbReference>
<dbReference type="EMBL" id="QPFP01000059">
    <property type="protein sequence ID" value="TEB25133.1"/>
    <property type="molecule type" value="Genomic_DNA"/>
</dbReference>
<dbReference type="Pfam" id="PF00481">
    <property type="entry name" value="PP2C"/>
    <property type="match status" value="1"/>
</dbReference>
<dbReference type="InterPro" id="IPR001932">
    <property type="entry name" value="PPM-type_phosphatase-like_dom"/>
</dbReference>
<evidence type="ECO:0000313" key="6">
    <source>
        <dbReference type="EMBL" id="TEB25133.1"/>
    </source>
</evidence>
<evidence type="ECO:0000256" key="3">
    <source>
        <dbReference type="ARBA" id="ARBA00022912"/>
    </source>
</evidence>
<evidence type="ECO:0000256" key="4">
    <source>
        <dbReference type="RuleBase" id="RU003465"/>
    </source>
</evidence>
<name>A0A4Y7STD3_COPMI</name>
<dbReference type="SUPFAM" id="SSF81606">
    <property type="entry name" value="PP2C-like"/>
    <property type="match status" value="1"/>
</dbReference>
<reference evidence="6 7" key="1">
    <citation type="journal article" date="2019" name="Nat. Ecol. Evol.">
        <title>Megaphylogeny resolves global patterns of mushroom evolution.</title>
        <authorList>
            <person name="Varga T."/>
            <person name="Krizsan K."/>
            <person name="Foldi C."/>
            <person name="Dima B."/>
            <person name="Sanchez-Garcia M."/>
            <person name="Sanchez-Ramirez S."/>
            <person name="Szollosi G.J."/>
            <person name="Szarkandi J.G."/>
            <person name="Papp V."/>
            <person name="Albert L."/>
            <person name="Andreopoulos W."/>
            <person name="Angelini C."/>
            <person name="Antonin V."/>
            <person name="Barry K.W."/>
            <person name="Bougher N.L."/>
            <person name="Buchanan P."/>
            <person name="Buyck B."/>
            <person name="Bense V."/>
            <person name="Catcheside P."/>
            <person name="Chovatia M."/>
            <person name="Cooper J."/>
            <person name="Damon W."/>
            <person name="Desjardin D."/>
            <person name="Finy P."/>
            <person name="Geml J."/>
            <person name="Haridas S."/>
            <person name="Hughes K."/>
            <person name="Justo A."/>
            <person name="Karasinski D."/>
            <person name="Kautmanova I."/>
            <person name="Kiss B."/>
            <person name="Kocsube S."/>
            <person name="Kotiranta H."/>
            <person name="LaButti K.M."/>
            <person name="Lechner B.E."/>
            <person name="Liimatainen K."/>
            <person name="Lipzen A."/>
            <person name="Lukacs Z."/>
            <person name="Mihaltcheva S."/>
            <person name="Morgado L.N."/>
            <person name="Niskanen T."/>
            <person name="Noordeloos M.E."/>
            <person name="Ohm R.A."/>
            <person name="Ortiz-Santana B."/>
            <person name="Ovrebo C."/>
            <person name="Racz N."/>
            <person name="Riley R."/>
            <person name="Savchenko A."/>
            <person name="Shiryaev A."/>
            <person name="Soop K."/>
            <person name="Spirin V."/>
            <person name="Szebenyi C."/>
            <person name="Tomsovsky M."/>
            <person name="Tulloss R.E."/>
            <person name="Uehling J."/>
            <person name="Grigoriev I.V."/>
            <person name="Vagvolgyi C."/>
            <person name="Papp T."/>
            <person name="Martin F.M."/>
            <person name="Miettinen O."/>
            <person name="Hibbett D.S."/>
            <person name="Nagy L.G."/>
        </authorList>
    </citation>
    <scope>NUCLEOTIDE SEQUENCE [LARGE SCALE GENOMIC DNA]</scope>
    <source>
        <strain evidence="6 7">FP101781</strain>
    </source>
</reference>
<keyword evidence="3 4" id="KW-0904">Protein phosphatase</keyword>
<evidence type="ECO:0000256" key="2">
    <source>
        <dbReference type="ARBA" id="ARBA00022801"/>
    </source>
</evidence>
<dbReference type="InterPro" id="IPR036457">
    <property type="entry name" value="PPM-type-like_dom_sf"/>
</dbReference>
<dbReference type="PROSITE" id="PS01032">
    <property type="entry name" value="PPM_1"/>
    <property type="match status" value="1"/>
</dbReference>
<dbReference type="PROSITE" id="PS51746">
    <property type="entry name" value="PPM_2"/>
    <property type="match status" value="1"/>
</dbReference>
<dbReference type="PANTHER" id="PTHR13832:SF792">
    <property type="entry name" value="GM14286P"/>
    <property type="match status" value="1"/>
</dbReference>
<dbReference type="SMART" id="SM00332">
    <property type="entry name" value="PP2Cc"/>
    <property type="match status" value="1"/>
</dbReference>
<dbReference type="GO" id="GO:0004722">
    <property type="term" value="F:protein serine/threonine phosphatase activity"/>
    <property type="evidence" value="ECO:0007669"/>
    <property type="project" value="InterPro"/>
</dbReference>